<gene>
    <name evidence="2" type="ORF">METZ01_LOCUS220108</name>
</gene>
<evidence type="ECO:0000313" key="2">
    <source>
        <dbReference type="EMBL" id="SVB67254.1"/>
    </source>
</evidence>
<accession>A0A382FXZ6</accession>
<sequence length="178" mass="19583">MVKPIIIAIGAIPALFAILIMVPMVTMPDTPTSAINPSDTIKIEYTKHDLAIISFGVTEKTVSANTQILTIKNDGTIEYNVIIDDGSTQSHLTSTISNQNMEKISALIKETGFMSIPDQSFPILDEVTEYTKSTIKVTLNGKTSQIFWPEQDATDKLIPPIITMVESELEQIINQITE</sequence>
<organism evidence="2">
    <name type="scientific">marine metagenome</name>
    <dbReference type="NCBI Taxonomy" id="408172"/>
    <lineage>
        <taxon>unclassified sequences</taxon>
        <taxon>metagenomes</taxon>
        <taxon>ecological metagenomes</taxon>
    </lineage>
</organism>
<feature type="transmembrane region" description="Helical" evidence="1">
    <location>
        <begin position="6"/>
        <end position="25"/>
    </location>
</feature>
<keyword evidence="1" id="KW-0812">Transmembrane</keyword>
<name>A0A382FXZ6_9ZZZZ</name>
<proteinExistence type="predicted"/>
<protein>
    <submittedName>
        <fullName evidence="2">Uncharacterized protein</fullName>
    </submittedName>
</protein>
<keyword evidence="1" id="KW-1133">Transmembrane helix</keyword>
<reference evidence="2" key="1">
    <citation type="submission" date="2018-05" db="EMBL/GenBank/DDBJ databases">
        <authorList>
            <person name="Lanie J.A."/>
            <person name="Ng W.-L."/>
            <person name="Kazmierczak K.M."/>
            <person name="Andrzejewski T.M."/>
            <person name="Davidsen T.M."/>
            <person name="Wayne K.J."/>
            <person name="Tettelin H."/>
            <person name="Glass J.I."/>
            <person name="Rusch D."/>
            <person name="Podicherti R."/>
            <person name="Tsui H.-C.T."/>
            <person name="Winkler M.E."/>
        </authorList>
    </citation>
    <scope>NUCLEOTIDE SEQUENCE</scope>
</reference>
<evidence type="ECO:0000256" key="1">
    <source>
        <dbReference type="SAM" id="Phobius"/>
    </source>
</evidence>
<dbReference type="AlphaFoldDB" id="A0A382FXZ6"/>
<dbReference type="EMBL" id="UINC01052200">
    <property type="protein sequence ID" value="SVB67254.1"/>
    <property type="molecule type" value="Genomic_DNA"/>
</dbReference>
<keyword evidence="1" id="KW-0472">Membrane</keyword>